<keyword evidence="1" id="KW-0812">Transmembrane</keyword>
<proteinExistence type="predicted"/>
<keyword evidence="1" id="KW-0472">Membrane</keyword>
<keyword evidence="1" id="KW-1133">Transmembrane helix</keyword>
<accession>J7QC72</accession>
<evidence type="ECO:0000313" key="2">
    <source>
        <dbReference type="EMBL" id="CCG27849.1"/>
    </source>
</evidence>
<evidence type="ECO:0000256" key="1">
    <source>
        <dbReference type="SAM" id="Phobius"/>
    </source>
</evidence>
<dbReference type="GeneID" id="40526264"/>
<keyword evidence="3" id="KW-1185">Reference proteome</keyword>
<sequence length="43" mass="4650">MVVRVMAALGSPGLAETLSSIMYWLMIIGGLLALAYLLIEVLR</sequence>
<name>J7QC72_9VIRU</name>
<dbReference type="Proteomes" id="UP000003929">
    <property type="component" value="Segment"/>
</dbReference>
<dbReference type="KEGG" id="vg:40526264"/>
<protein>
    <submittedName>
        <fullName evidence="2">Uncharacterized protein</fullName>
    </submittedName>
</protein>
<dbReference type="RefSeq" id="YP_009666081.1">
    <property type="nucleotide sequence ID" value="NC_043427.1"/>
</dbReference>
<reference evidence="2 3" key="1">
    <citation type="journal article" date="2012" name="Proc. Natl. Acad. Sci. U.S.A.">
        <title>Archaeal virus with exceptional virion architecture and the largest single-stranded DNA genome.</title>
        <authorList>
            <person name="Mochizuki T."/>
            <person name="Krupovic M."/>
            <person name="Pehau-Arnaudet G."/>
            <person name="Sako Y."/>
            <person name="Forterre P."/>
            <person name="Prangishvili D."/>
        </authorList>
    </citation>
    <scope>NUCLEOTIDE SEQUENCE [LARGE SCALE GENOMIC DNA]</scope>
</reference>
<dbReference type="EMBL" id="HE681887">
    <property type="protein sequence ID" value="CCG27849.1"/>
    <property type="molecule type" value="Genomic_DNA"/>
</dbReference>
<feature type="transmembrane region" description="Helical" evidence="1">
    <location>
        <begin position="20"/>
        <end position="39"/>
    </location>
</feature>
<gene>
    <name evidence="2" type="primary">36-43</name>
</gene>
<evidence type="ECO:0000313" key="3">
    <source>
        <dbReference type="Proteomes" id="UP000003929"/>
    </source>
</evidence>
<organism evidence="2 3">
    <name type="scientific">Alphaspiravirus yamagawaense</name>
    <dbReference type="NCBI Taxonomy" id="1157339"/>
    <lineage>
        <taxon>Viruses</taxon>
        <taxon>Viruses incertae sedis</taxon>
        <taxon>Spiraviridae</taxon>
        <taxon>Alphaspiravirus</taxon>
    </lineage>
</organism>